<dbReference type="GO" id="GO:0004141">
    <property type="term" value="F:dethiobiotin synthase activity"/>
    <property type="evidence" value="ECO:0007669"/>
    <property type="project" value="InterPro"/>
</dbReference>
<dbReference type="Pfam" id="PF00202">
    <property type="entry name" value="Aminotran_3"/>
    <property type="match status" value="2"/>
</dbReference>
<dbReference type="FunFam" id="3.90.1150.10:FF:000080">
    <property type="entry name" value="Bifunctional dethiobiotin synthetase/adenosylmethionine-8-amino-7-oxononanoate aminotransferase"/>
    <property type="match status" value="1"/>
</dbReference>
<dbReference type="InterPro" id="IPR015424">
    <property type="entry name" value="PyrdxlP-dep_Trfase"/>
</dbReference>
<protein>
    <recommendedName>
        <fullName evidence="6">Onanonoxo-7-onima-8-eninoihtemlysoneda</fullName>
    </recommendedName>
</protein>
<dbReference type="UniPathway" id="UPA00078"/>
<dbReference type="Gene3D" id="3.40.50.300">
    <property type="entry name" value="P-loop containing nucleotide triphosphate hydrolases"/>
    <property type="match status" value="1"/>
</dbReference>
<comment type="caution">
    <text evidence="4">The sequence shown here is derived from an EMBL/GenBank/DDBJ whole genome shotgun (WGS) entry which is preliminary data.</text>
</comment>
<evidence type="ECO:0000256" key="3">
    <source>
        <dbReference type="ARBA" id="ARBA00022679"/>
    </source>
</evidence>
<evidence type="ECO:0008006" key="6">
    <source>
        <dbReference type="Google" id="ProtNLM"/>
    </source>
</evidence>
<dbReference type="OrthoDB" id="425114at2759"/>
<reference evidence="4 5" key="1">
    <citation type="submission" date="2016-05" db="EMBL/GenBank/DDBJ databases">
        <title>Genome sequencing of Trichophyton violaceum CMCC(F)T3l isolated from hair.</title>
        <authorList>
            <person name="Zhan P."/>
            <person name="Tao Y."/>
            <person name="Liu W."/>
        </authorList>
    </citation>
    <scope>NUCLEOTIDE SEQUENCE [LARGE SCALE GENOMIC DNA]</scope>
    <source>
        <strain evidence="5">CMCC(F)T3l</strain>
    </source>
</reference>
<evidence type="ECO:0000313" key="4">
    <source>
        <dbReference type="EMBL" id="OAL73687.1"/>
    </source>
</evidence>
<dbReference type="AlphaFoldDB" id="A0A178FQ69"/>
<dbReference type="InterPro" id="IPR027417">
    <property type="entry name" value="P-loop_NTPase"/>
</dbReference>
<dbReference type="InterPro" id="IPR049704">
    <property type="entry name" value="Aminotrans_3_PPA_site"/>
</dbReference>
<dbReference type="GO" id="GO:0000287">
    <property type="term" value="F:magnesium ion binding"/>
    <property type="evidence" value="ECO:0007669"/>
    <property type="project" value="InterPro"/>
</dbReference>
<keyword evidence="3" id="KW-0808">Transferase</keyword>
<proteinExistence type="inferred from homology"/>
<dbReference type="GO" id="GO:0009102">
    <property type="term" value="P:biotin biosynthetic process"/>
    <property type="evidence" value="ECO:0007669"/>
    <property type="project" value="UniProtKB-UniPathway"/>
</dbReference>
<dbReference type="Proteomes" id="UP000243519">
    <property type="component" value="Unassembled WGS sequence"/>
</dbReference>
<gene>
    <name evidence="4" type="ORF">A7D00_1715</name>
</gene>
<dbReference type="HAMAP" id="MF_00336">
    <property type="entry name" value="BioD"/>
    <property type="match status" value="1"/>
</dbReference>
<dbReference type="GO" id="GO:0005739">
    <property type="term" value="C:mitochondrion"/>
    <property type="evidence" value="ECO:0007669"/>
    <property type="project" value="UniProtKB-SubCell"/>
</dbReference>
<dbReference type="GO" id="GO:0005524">
    <property type="term" value="F:ATP binding"/>
    <property type="evidence" value="ECO:0007669"/>
    <property type="project" value="InterPro"/>
</dbReference>
<dbReference type="SUPFAM" id="SSF53383">
    <property type="entry name" value="PLP-dependent transferases"/>
    <property type="match status" value="1"/>
</dbReference>
<dbReference type="Pfam" id="PF13500">
    <property type="entry name" value="AAA_26"/>
    <property type="match status" value="1"/>
</dbReference>
<evidence type="ECO:0000256" key="2">
    <source>
        <dbReference type="ARBA" id="ARBA00022576"/>
    </source>
</evidence>
<evidence type="ECO:0000313" key="5">
    <source>
        <dbReference type="Proteomes" id="UP000243519"/>
    </source>
</evidence>
<dbReference type="InterPro" id="IPR005814">
    <property type="entry name" value="Aminotrans_3"/>
</dbReference>
<keyword evidence="2" id="KW-0032">Aminotransferase</keyword>
<keyword evidence="5" id="KW-1185">Reference proteome</keyword>
<dbReference type="InterPro" id="IPR015421">
    <property type="entry name" value="PyrdxlP-dep_Trfase_major"/>
</dbReference>
<sequence>MLSSSMVAAGLWRSSRAYQVYAANTDIGKTVVSAVLFNAIPAYRPWASSKLRFLKPVSAGPAAEADDRHISRFTKGVTTACLYGYDRPVSPHLAARDLKIPHNDELLESIKSTLNYWDQDGPSFALVESAGGVLSPGPSGLVQADLYRPLRLPVILIADHRLGGISASISAYESLCIRGYDVEGIILFQDQYYQNHEYLKDFFSQKNVKVFSLLPPPPRKGKLDNETARLRDEEAMASFYEKTARHDEVFGLIDELSSKHTERLNRLDSMPAKAKEVIWYPFTQHNGMTPKDISVIDSAYGDCFQTLARPESSNCEHVLRPTFDGSASWWTQGLGHGNPELALTSAYAAGRYGHVMFAGTIHEPALSLSEQLLKTSGNPRLQKVFFTDNGSTGMEVALKMGLRVSCTRYGWDASKEDIGIVGLKGSYHGDTIGVMDCSEPSTYNKKVEWYRGRGYWFNFPMVKMTDGVWKVSVPQGLKKELGDDVSFRNISSVFDLNARKESSIAGRYRNYIKKTLENVVQSGQKLGALIIEPIILGAGGMLFCDPLFQQSLVQVVRENPQIFSRCHQQPPASPDSWSGLPVIFDEVFTGLYRLGRRTAASFLDVDPDVSVHAKLLTGGLMPLCTTLASNEIFETFDSPHKSDALLHGHSYTANPVGCSVAMKSLRKMENMENTGYWDEFVQDWKRTITTPAGNNARTLTRPQVWSCWPQALVSDLSYADGVESVFAIGSVLSITLRDQHGGGYTSNAASGLQKKLTAGEESFSIHSRVLGNVLYLMASVTSTREVLSKVETLLRKSLVEENRECGVQEEVAVRYATLRC</sequence>
<dbReference type="GO" id="GO:0030170">
    <property type="term" value="F:pyridoxal phosphate binding"/>
    <property type="evidence" value="ECO:0007669"/>
    <property type="project" value="InterPro"/>
</dbReference>
<organism evidence="4 5">
    <name type="scientific">Trichophyton violaceum</name>
    <dbReference type="NCBI Taxonomy" id="34388"/>
    <lineage>
        <taxon>Eukaryota</taxon>
        <taxon>Fungi</taxon>
        <taxon>Dikarya</taxon>
        <taxon>Ascomycota</taxon>
        <taxon>Pezizomycotina</taxon>
        <taxon>Eurotiomycetes</taxon>
        <taxon>Eurotiomycetidae</taxon>
        <taxon>Onygenales</taxon>
        <taxon>Arthrodermataceae</taxon>
        <taxon>Trichophyton</taxon>
    </lineage>
</organism>
<dbReference type="GO" id="GO:0004015">
    <property type="term" value="F:adenosylmethionine-8-amino-7-oxononanoate transaminase activity"/>
    <property type="evidence" value="ECO:0007669"/>
    <property type="project" value="TreeGrafter"/>
</dbReference>
<dbReference type="EMBL" id="LHPN01000002">
    <property type="protein sequence ID" value="OAL73687.1"/>
    <property type="molecule type" value="Genomic_DNA"/>
</dbReference>
<evidence type="ECO:0000256" key="1">
    <source>
        <dbReference type="ARBA" id="ARBA00004173"/>
    </source>
</evidence>
<dbReference type="SUPFAM" id="SSF52540">
    <property type="entry name" value="P-loop containing nucleoside triphosphate hydrolases"/>
    <property type="match status" value="1"/>
</dbReference>
<name>A0A178FQ69_TRIVO</name>
<dbReference type="CDD" id="cd03109">
    <property type="entry name" value="DTBS"/>
    <property type="match status" value="1"/>
</dbReference>
<dbReference type="PANTHER" id="PTHR42684:SF3">
    <property type="entry name" value="ADENOSYLMETHIONINE-8-AMINO-7-OXONONANOATE AMINOTRANSFERASE"/>
    <property type="match status" value="1"/>
</dbReference>
<dbReference type="PANTHER" id="PTHR42684">
    <property type="entry name" value="ADENOSYLMETHIONINE-8-AMINO-7-OXONONANOATE AMINOTRANSFERASE"/>
    <property type="match status" value="1"/>
</dbReference>
<dbReference type="PROSITE" id="PS00600">
    <property type="entry name" value="AA_TRANSFER_CLASS_3"/>
    <property type="match status" value="1"/>
</dbReference>
<dbReference type="InterPro" id="IPR004472">
    <property type="entry name" value="DTB_synth_BioD"/>
</dbReference>
<accession>A0A178FQ69</accession>
<comment type="subcellular location">
    <subcellularLocation>
        <location evidence="1">Mitochondrion</location>
    </subcellularLocation>
</comment>
<dbReference type="Gene3D" id="3.40.640.10">
    <property type="entry name" value="Type I PLP-dependent aspartate aminotransferase-like (Major domain)"/>
    <property type="match status" value="1"/>
</dbReference>